<dbReference type="Proteomes" id="UP000007517">
    <property type="component" value="Chromosome"/>
</dbReference>
<reference evidence="14 15" key="1">
    <citation type="journal article" date="2012" name="J. Bacteriol.">
        <title>Genome Sequence of Blastococcus saxobsidens DD2, a Stone-Inhabiting Bacterium.</title>
        <authorList>
            <person name="Chouaia B."/>
            <person name="Crotti E."/>
            <person name="Brusetti L."/>
            <person name="Daffonchio D."/>
            <person name="Essoussi I."/>
            <person name="Nouioui I."/>
            <person name="Sbissi I."/>
            <person name="Ghodhbane-Gtari F."/>
            <person name="Gtari M."/>
            <person name="Vacherie B."/>
            <person name="Barbe V."/>
            <person name="Medigue C."/>
            <person name="Gury J."/>
            <person name="Pujic P."/>
            <person name="Normand P."/>
        </authorList>
    </citation>
    <scope>NUCLEOTIDE SEQUENCE [LARGE SCALE GENOMIC DNA]</scope>
    <source>
        <strain evidence="14 15">DD2</strain>
    </source>
</reference>
<dbReference type="InterPro" id="IPR003439">
    <property type="entry name" value="ABC_transporter-like_ATP-bd"/>
</dbReference>
<keyword evidence="7" id="KW-0547">Nucleotide-binding</keyword>
<evidence type="ECO:0000256" key="7">
    <source>
        <dbReference type="ARBA" id="ARBA00022741"/>
    </source>
</evidence>
<dbReference type="EMBL" id="FO117623">
    <property type="protein sequence ID" value="CCG02615.1"/>
    <property type="molecule type" value="Genomic_DNA"/>
</dbReference>
<feature type="domain" description="ABC transporter" evidence="12">
    <location>
        <begin position="329"/>
        <end position="579"/>
    </location>
</feature>
<dbReference type="STRING" id="1146883.BLASA_1694"/>
<dbReference type="Pfam" id="PF00005">
    <property type="entry name" value="ABC_tran"/>
    <property type="match status" value="1"/>
</dbReference>
<dbReference type="Gene3D" id="3.40.50.300">
    <property type="entry name" value="P-loop containing nucleotide triphosphate hydrolases"/>
    <property type="match status" value="1"/>
</dbReference>
<evidence type="ECO:0000256" key="6">
    <source>
        <dbReference type="ARBA" id="ARBA00022692"/>
    </source>
</evidence>
<dbReference type="Pfam" id="PF00528">
    <property type="entry name" value="BPD_transp_1"/>
    <property type="match status" value="1"/>
</dbReference>
<dbReference type="PANTHER" id="PTHR43297">
    <property type="entry name" value="OLIGOPEPTIDE TRANSPORT ATP-BINDING PROTEIN APPD"/>
    <property type="match status" value="1"/>
</dbReference>
<dbReference type="InterPro" id="IPR017871">
    <property type="entry name" value="ABC_transporter-like_CS"/>
</dbReference>
<dbReference type="GO" id="GO:0055085">
    <property type="term" value="P:transmembrane transport"/>
    <property type="evidence" value="ECO:0007669"/>
    <property type="project" value="InterPro"/>
</dbReference>
<dbReference type="PROSITE" id="PS00211">
    <property type="entry name" value="ABC_TRANSPORTER_1"/>
    <property type="match status" value="1"/>
</dbReference>
<dbReference type="GO" id="GO:0005524">
    <property type="term" value="F:ATP binding"/>
    <property type="evidence" value="ECO:0007669"/>
    <property type="project" value="UniProtKB-KW"/>
</dbReference>
<evidence type="ECO:0000313" key="14">
    <source>
        <dbReference type="EMBL" id="CCG02615.1"/>
    </source>
</evidence>
<keyword evidence="4 11" id="KW-0813">Transport</keyword>
<evidence type="ECO:0000256" key="11">
    <source>
        <dbReference type="RuleBase" id="RU363032"/>
    </source>
</evidence>
<dbReference type="OrthoDB" id="8036461at2"/>
<dbReference type="InterPro" id="IPR025966">
    <property type="entry name" value="OppC_N"/>
</dbReference>
<feature type="transmembrane region" description="Helical" evidence="11">
    <location>
        <begin position="35"/>
        <end position="56"/>
    </location>
</feature>
<evidence type="ECO:0000256" key="4">
    <source>
        <dbReference type="ARBA" id="ARBA00022448"/>
    </source>
</evidence>
<organism evidence="14 15">
    <name type="scientific">Blastococcus saxobsidens (strain DD2)</name>
    <dbReference type="NCBI Taxonomy" id="1146883"/>
    <lineage>
        <taxon>Bacteria</taxon>
        <taxon>Bacillati</taxon>
        <taxon>Actinomycetota</taxon>
        <taxon>Actinomycetes</taxon>
        <taxon>Geodermatophilales</taxon>
        <taxon>Geodermatophilaceae</taxon>
        <taxon>Blastococcus</taxon>
    </lineage>
</organism>
<feature type="transmembrane region" description="Helical" evidence="11">
    <location>
        <begin position="158"/>
        <end position="175"/>
    </location>
</feature>
<dbReference type="InterPro" id="IPR050388">
    <property type="entry name" value="ABC_Ni/Peptide_Import"/>
</dbReference>
<evidence type="ECO:0000256" key="3">
    <source>
        <dbReference type="ARBA" id="ARBA00005417"/>
    </source>
</evidence>
<feature type="transmembrane region" description="Helical" evidence="11">
    <location>
        <begin position="96"/>
        <end position="121"/>
    </location>
</feature>
<dbReference type="CDD" id="cd03257">
    <property type="entry name" value="ABC_NikE_OppD_transporters"/>
    <property type="match status" value="1"/>
</dbReference>
<gene>
    <name evidence="14" type="ordered locus">BLASA_1694</name>
</gene>
<dbReference type="InterPro" id="IPR027417">
    <property type="entry name" value="P-loop_NTPase"/>
</dbReference>
<dbReference type="GO" id="GO:0005886">
    <property type="term" value="C:plasma membrane"/>
    <property type="evidence" value="ECO:0007669"/>
    <property type="project" value="UniProtKB-SubCell"/>
</dbReference>
<evidence type="ECO:0000259" key="12">
    <source>
        <dbReference type="PROSITE" id="PS50893"/>
    </source>
</evidence>
<keyword evidence="6 11" id="KW-0812">Transmembrane</keyword>
<evidence type="ECO:0000256" key="1">
    <source>
        <dbReference type="ARBA" id="ARBA00004141"/>
    </source>
</evidence>
<sequence>MTSVAVAPLPEAPVAAPRPTRGAVARFVRKPVPMLALLVIALMVLAVLFADLLAPYGPLDQDLQNTLAGPSSAHLLGTDSLGRDVLSRLLYGGRPALLGVVAGVATFLVTGVVLGVLAGYFGGWTDRVVSAVADALISVPGVILVLAVLAIFNQEITIAMAVFGFLASGVLIRIIRSSCLSLREELFVAAARVSGLSDLRIMARHILPGLIGPIVIQLSLFSGVALAVQTGLGFLGLGSLPPAPTWGAMVGEAAGIMTTQGSMLFITGGVIALLIIALGLFSDGVRDVTAESRKTARSRPARRRRADRAAAAATAAEIEKPPVDGVPLLEVENYSIGFDNGHSTVEVVKGVSFAIQPGEILGLVGESGSGKTVTALSVLGLLPGNGRVTSGDLRLHGRSTCGLDEQAYRSIRGRRIGLVSQEPMVALDPMFTVRSQLTEVLRNVTSLPRQALRAECVRLLERVRLPDVEAVLEMYPHQLSGGMAQRVVIAIALAGDPDLLIADEPTTALDVTVQAEILDLLRDLRARSGKAVLLVTHDLGVVADVCDRAVVMSRGEVVEVAAVDDLFYAPREQYTRRLIDSTPNLVAAP</sequence>
<evidence type="ECO:0000256" key="5">
    <source>
        <dbReference type="ARBA" id="ARBA00022475"/>
    </source>
</evidence>
<keyword evidence="10 11" id="KW-0472">Membrane</keyword>
<evidence type="ECO:0000256" key="8">
    <source>
        <dbReference type="ARBA" id="ARBA00022840"/>
    </source>
</evidence>
<dbReference type="SUPFAM" id="SSF161098">
    <property type="entry name" value="MetI-like"/>
    <property type="match status" value="1"/>
</dbReference>
<proteinExistence type="inferred from homology"/>
<dbReference type="CDD" id="cd06261">
    <property type="entry name" value="TM_PBP2"/>
    <property type="match status" value="1"/>
</dbReference>
<dbReference type="SMART" id="SM00382">
    <property type="entry name" value="AAA"/>
    <property type="match status" value="1"/>
</dbReference>
<dbReference type="InterPro" id="IPR003593">
    <property type="entry name" value="AAA+_ATPase"/>
</dbReference>
<evidence type="ECO:0000313" key="15">
    <source>
        <dbReference type="Proteomes" id="UP000007517"/>
    </source>
</evidence>
<keyword evidence="5" id="KW-1003">Cell membrane</keyword>
<dbReference type="PANTHER" id="PTHR43297:SF2">
    <property type="entry name" value="DIPEPTIDE TRANSPORT ATP-BINDING PROTEIN DPPD"/>
    <property type="match status" value="1"/>
</dbReference>
<dbReference type="AlphaFoldDB" id="H6RN67"/>
<evidence type="ECO:0000259" key="13">
    <source>
        <dbReference type="PROSITE" id="PS50928"/>
    </source>
</evidence>
<feature type="transmembrane region" description="Helical" evidence="11">
    <location>
        <begin position="210"/>
        <end position="237"/>
    </location>
</feature>
<dbReference type="HOGENOM" id="CLU_000604_70_3_11"/>
<dbReference type="Gene3D" id="1.10.3720.10">
    <property type="entry name" value="MetI-like"/>
    <property type="match status" value="1"/>
</dbReference>
<name>H6RN67_BLASD</name>
<protein>
    <submittedName>
        <fullName evidence="14">Putative ABC transporter permease and ATP-binding protein</fullName>
    </submittedName>
</protein>
<accession>H6RN67</accession>
<comment type="similarity">
    <text evidence="11">Belongs to the binding-protein-dependent transport system permease family.</text>
</comment>
<dbReference type="FunFam" id="3.40.50.300:FF:000016">
    <property type="entry name" value="Oligopeptide ABC transporter ATP-binding component"/>
    <property type="match status" value="1"/>
</dbReference>
<dbReference type="GO" id="GO:0016887">
    <property type="term" value="F:ATP hydrolysis activity"/>
    <property type="evidence" value="ECO:0007669"/>
    <property type="project" value="InterPro"/>
</dbReference>
<reference evidence="15" key="2">
    <citation type="submission" date="2012-02" db="EMBL/GenBank/DDBJ databases">
        <title>Complete genome sequence of Blastococcus saxobsidens strain DD2.</title>
        <authorList>
            <person name="Genoscope."/>
        </authorList>
    </citation>
    <scope>NUCLEOTIDE SEQUENCE [LARGE SCALE GENOMIC DNA]</scope>
    <source>
        <strain evidence="15">DD2</strain>
    </source>
</reference>
<dbReference type="PROSITE" id="PS50928">
    <property type="entry name" value="ABC_TM1"/>
    <property type="match status" value="1"/>
</dbReference>
<dbReference type="InterPro" id="IPR035906">
    <property type="entry name" value="MetI-like_sf"/>
</dbReference>
<dbReference type="InterPro" id="IPR000515">
    <property type="entry name" value="MetI-like"/>
</dbReference>
<dbReference type="RefSeq" id="WP_014375507.1">
    <property type="nucleotide sequence ID" value="NC_016943.1"/>
</dbReference>
<dbReference type="eggNOG" id="COG1173">
    <property type="taxonomic scope" value="Bacteria"/>
</dbReference>
<dbReference type="KEGG" id="bsd:BLASA_1694"/>
<dbReference type="eggNOG" id="COG4172">
    <property type="taxonomic scope" value="Bacteria"/>
</dbReference>
<keyword evidence="15" id="KW-1185">Reference proteome</keyword>
<keyword evidence="9 11" id="KW-1133">Transmembrane helix</keyword>
<dbReference type="PROSITE" id="PS50893">
    <property type="entry name" value="ABC_TRANSPORTER_2"/>
    <property type="match status" value="1"/>
</dbReference>
<feature type="domain" description="ABC transmembrane type-1" evidence="13">
    <location>
        <begin position="97"/>
        <end position="282"/>
    </location>
</feature>
<dbReference type="Pfam" id="PF12911">
    <property type="entry name" value="OppC_N"/>
    <property type="match status" value="1"/>
</dbReference>
<comment type="subcellular location">
    <subcellularLocation>
        <location evidence="11">Cell membrane</location>
        <topology evidence="11">Multi-pass membrane protein</topology>
    </subcellularLocation>
    <subcellularLocation>
        <location evidence="2">Cell membrane</location>
        <topology evidence="2">Peripheral membrane protein</topology>
    </subcellularLocation>
    <subcellularLocation>
        <location evidence="1">Membrane</location>
        <topology evidence="1">Multi-pass membrane protein</topology>
    </subcellularLocation>
</comment>
<evidence type="ECO:0000256" key="2">
    <source>
        <dbReference type="ARBA" id="ARBA00004202"/>
    </source>
</evidence>
<keyword evidence="8 14" id="KW-0067">ATP-binding</keyword>
<feature type="transmembrane region" description="Helical" evidence="11">
    <location>
        <begin position="128"/>
        <end position="152"/>
    </location>
</feature>
<comment type="similarity">
    <text evidence="3">Belongs to the ABC transporter superfamily.</text>
</comment>
<dbReference type="SUPFAM" id="SSF52540">
    <property type="entry name" value="P-loop containing nucleoside triphosphate hydrolases"/>
    <property type="match status" value="1"/>
</dbReference>
<evidence type="ECO:0000256" key="9">
    <source>
        <dbReference type="ARBA" id="ARBA00022989"/>
    </source>
</evidence>
<evidence type="ECO:0000256" key="10">
    <source>
        <dbReference type="ARBA" id="ARBA00023136"/>
    </source>
</evidence>
<feature type="transmembrane region" description="Helical" evidence="11">
    <location>
        <begin position="257"/>
        <end position="281"/>
    </location>
</feature>